<gene>
    <name evidence="2" type="ORF">GCM10025881_21160</name>
</gene>
<dbReference type="EMBL" id="BSVB01000001">
    <property type="protein sequence ID" value="GMA95292.1"/>
    <property type="molecule type" value="Genomic_DNA"/>
</dbReference>
<protein>
    <recommendedName>
        <fullName evidence="1">NAD-dependent epimerase/dehydratase domain-containing protein</fullName>
    </recommendedName>
</protein>
<proteinExistence type="predicted"/>
<dbReference type="InterPro" id="IPR001509">
    <property type="entry name" value="Epimerase_deHydtase"/>
</dbReference>
<dbReference type="PANTHER" id="PTHR43245">
    <property type="entry name" value="BIFUNCTIONAL POLYMYXIN RESISTANCE PROTEIN ARNA"/>
    <property type="match status" value="1"/>
</dbReference>
<keyword evidence="3" id="KW-1185">Reference proteome</keyword>
<dbReference type="InterPro" id="IPR036291">
    <property type="entry name" value="NAD(P)-bd_dom_sf"/>
</dbReference>
<accession>A0ABQ6K3U5</accession>
<reference evidence="3" key="1">
    <citation type="journal article" date="2019" name="Int. J. Syst. Evol. Microbiol.">
        <title>The Global Catalogue of Microorganisms (GCM) 10K type strain sequencing project: providing services to taxonomists for standard genome sequencing and annotation.</title>
        <authorList>
            <consortium name="The Broad Institute Genomics Platform"/>
            <consortium name="The Broad Institute Genome Sequencing Center for Infectious Disease"/>
            <person name="Wu L."/>
            <person name="Ma J."/>
        </authorList>
    </citation>
    <scope>NUCLEOTIDE SEQUENCE [LARGE SCALE GENOMIC DNA]</scope>
    <source>
        <strain evidence="3">NBRC 108894</strain>
    </source>
</reference>
<evidence type="ECO:0000313" key="2">
    <source>
        <dbReference type="EMBL" id="GMA95292.1"/>
    </source>
</evidence>
<name>A0ABQ6K3U5_9MICO</name>
<dbReference type="Pfam" id="PF01370">
    <property type="entry name" value="Epimerase"/>
    <property type="match status" value="1"/>
</dbReference>
<evidence type="ECO:0000313" key="3">
    <source>
        <dbReference type="Proteomes" id="UP001157034"/>
    </source>
</evidence>
<dbReference type="InterPro" id="IPR050177">
    <property type="entry name" value="Lipid_A_modif_metabolic_enz"/>
</dbReference>
<feature type="domain" description="NAD-dependent epimerase/dehydratase" evidence="1">
    <location>
        <begin position="3"/>
        <end position="225"/>
    </location>
</feature>
<dbReference type="RefSeq" id="WP_284254073.1">
    <property type="nucleotide sequence ID" value="NZ_BAAAQO010000002.1"/>
</dbReference>
<dbReference type="Gene3D" id="3.40.50.720">
    <property type="entry name" value="NAD(P)-binding Rossmann-like Domain"/>
    <property type="match status" value="1"/>
</dbReference>
<sequence>MRIVVIGATGHVGGYLVPRLVEEGHEVVAVTRGTSAPYRQDPAWEQVERVVADREAEDAAGTFGTRIAELGADVVVDMICFTEDSARQLVDALRGRVRQLVHIGTIWVHGALTEVPAIESDPKHPWGDYGVQKEAIERLLLAESRRDGGLPVAIVHPGHISGPGWPIITPQGTIDTGVWRALASGGELLLPEFGLATVHHVHADDVAQLVLRCIAQPDAANGEAFHAVSERALTLRGFAEAAAGWFRQSARLRYVPFEEFVQSLPEQHRDAAYQHIARSQAMSIEKGRRMLGYAPAHTSLAAVAEAVEWLRVDGRLGEGIPPVAFPG</sequence>
<dbReference type="Proteomes" id="UP001157034">
    <property type="component" value="Unassembled WGS sequence"/>
</dbReference>
<organism evidence="2 3">
    <name type="scientific">Pseudolysinimonas kribbensis</name>
    <dbReference type="NCBI Taxonomy" id="433641"/>
    <lineage>
        <taxon>Bacteria</taxon>
        <taxon>Bacillati</taxon>
        <taxon>Actinomycetota</taxon>
        <taxon>Actinomycetes</taxon>
        <taxon>Micrococcales</taxon>
        <taxon>Microbacteriaceae</taxon>
        <taxon>Pseudolysinimonas</taxon>
    </lineage>
</organism>
<evidence type="ECO:0000259" key="1">
    <source>
        <dbReference type="Pfam" id="PF01370"/>
    </source>
</evidence>
<dbReference type="SUPFAM" id="SSF51735">
    <property type="entry name" value="NAD(P)-binding Rossmann-fold domains"/>
    <property type="match status" value="1"/>
</dbReference>
<comment type="caution">
    <text evidence="2">The sequence shown here is derived from an EMBL/GenBank/DDBJ whole genome shotgun (WGS) entry which is preliminary data.</text>
</comment>